<reference evidence="3 5" key="2">
    <citation type="submission" date="2019-02" db="EMBL/GenBank/DDBJ databases">
        <title>From farm to fork: dissemination of Tn554::fexA-optrA in linezolid-resistant Enterococcus faecalis clones from chicken feces and meat in Tunisia.</title>
        <authorList>
            <person name="Tedim A.P."/>
            <person name="Elghaieb H."/>
            <person name="Abbassi M.S."/>
            <person name="Novais C."/>
            <person name="Hassen A."/>
            <person name="Peixe L."/>
            <person name="Freitas A.R."/>
        </authorList>
    </citation>
    <scope>NUCLEOTIDE SEQUENCE [LARGE SCALE GENOMIC DNA]</scope>
    <source>
        <strain evidence="3 5">728T</strain>
    </source>
</reference>
<protein>
    <submittedName>
        <fullName evidence="3">Uncharacterized protein</fullName>
    </submittedName>
</protein>
<dbReference type="EMBL" id="SEWT01000029">
    <property type="protein sequence ID" value="RYU28319.1"/>
    <property type="molecule type" value="Genomic_DNA"/>
</dbReference>
<keyword evidence="1" id="KW-1133">Transmembrane helix</keyword>
<evidence type="ECO:0000313" key="3">
    <source>
        <dbReference type="EMBL" id="RYU28319.1"/>
    </source>
</evidence>
<dbReference type="EMBL" id="RKMZ01000023">
    <property type="protein sequence ID" value="ROX28936.1"/>
    <property type="molecule type" value="Genomic_DNA"/>
</dbReference>
<feature type="transmembrane region" description="Helical" evidence="1">
    <location>
        <begin position="32"/>
        <end position="52"/>
    </location>
</feature>
<evidence type="ECO:0000256" key="1">
    <source>
        <dbReference type="SAM" id="Phobius"/>
    </source>
</evidence>
<sequence length="103" mass="12014">MKKYLIKNIFYVTIPLVLSYITSFLVNIDLPILIIIFYGILLFFLIPSEVYLGSTMDYNAKVVNPTYRPEKKSFEDSSKRKILSILIVLLCLIITILIWYLSN</sequence>
<keyword evidence="1" id="KW-0812">Transmembrane</keyword>
<feature type="transmembrane region" description="Helical" evidence="1">
    <location>
        <begin position="9"/>
        <end position="26"/>
    </location>
</feature>
<keyword evidence="1" id="KW-0472">Membrane</keyword>
<feature type="transmembrane region" description="Helical" evidence="1">
    <location>
        <begin position="82"/>
        <end position="101"/>
    </location>
</feature>
<dbReference type="Proteomes" id="UP000292223">
    <property type="component" value="Unassembled WGS sequence"/>
</dbReference>
<reference evidence="2 4" key="1">
    <citation type="submission" date="2018-10" db="EMBL/GenBank/DDBJ databases">
        <title>Genotypes and phenotypes of Enterococci isolated from broiler chickens.</title>
        <authorList>
            <person name="Muhammad A.R."/>
            <person name="Diarra M.S."/>
        </authorList>
    </citation>
    <scope>NUCLEOTIDE SEQUENCE [LARGE SCALE GENOMIC DNA]</scope>
    <source>
        <strain evidence="2 4">LIT2 A36'</strain>
    </source>
</reference>
<gene>
    <name evidence="2" type="ORF">EGW16_16525</name>
    <name evidence="3" type="ORF">EU507_16875</name>
</gene>
<organism evidence="3 5">
    <name type="scientific">Enterococcus faecalis</name>
    <name type="common">Streptococcus faecalis</name>
    <dbReference type="NCBI Taxonomy" id="1351"/>
    <lineage>
        <taxon>Bacteria</taxon>
        <taxon>Bacillati</taxon>
        <taxon>Bacillota</taxon>
        <taxon>Bacilli</taxon>
        <taxon>Lactobacillales</taxon>
        <taxon>Enterococcaceae</taxon>
        <taxon>Enterococcus</taxon>
    </lineage>
</organism>
<evidence type="ECO:0000313" key="4">
    <source>
        <dbReference type="Proteomes" id="UP000281488"/>
    </source>
</evidence>
<dbReference type="Proteomes" id="UP000281488">
    <property type="component" value="Unassembled WGS sequence"/>
</dbReference>
<name>A0A8B3RNM3_ENTFL</name>
<accession>A0A8B3RNM3</accession>
<evidence type="ECO:0000313" key="2">
    <source>
        <dbReference type="EMBL" id="ROX28936.1"/>
    </source>
</evidence>
<dbReference type="AlphaFoldDB" id="A0A8B3RNM3"/>
<dbReference type="RefSeq" id="WP_010709150.1">
    <property type="nucleotide sequence ID" value="NZ_JAHQJJ010000048.1"/>
</dbReference>
<proteinExistence type="predicted"/>
<evidence type="ECO:0000313" key="5">
    <source>
        <dbReference type="Proteomes" id="UP000292223"/>
    </source>
</evidence>
<comment type="caution">
    <text evidence="3">The sequence shown here is derived from an EMBL/GenBank/DDBJ whole genome shotgun (WGS) entry which is preliminary data.</text>
</comment>